<accession>A0A835CFY4</accession>
<dbReference type="AlphaFoldDB" id="A0A835CFY4"/>
<name>A0A835CFY4_9FABA</name>
<evidence type="ECO:0000313" key="1">
    <source>
        <dbReference type="EMBL" id="KAF7840091.1"/>
    </source>
</evidence>
<organism evidence="1 2">
    <name type="scientific">Senna tora</name>
    <dbReference type="NCBI Taxonomy" id="362788"/>
    <lineage>
        <taxon>Eukaryota</taxon>
        <taxon>Viridiplantae</taxon>
        <taxon>Streptophyta</taxon>
        <taxon>Embryophyta</taxon>
        <taxon>Tracheophyta</taxon>
        <taxon>Spermatophyta</taxon>
        <taxon>Magnoliopsida</taxon>
        <taxon>eudicotyledons</taxon>
        <taxon>Gunneridae</taxon>
        <taxon>Pentapetalae</taxon>
        <taxon>rosids</taxon>
        <taxon>fabids</taxon>
        <taxon>Fabales</taxon>
        <taxon>Fabaceae</taxon>
        <taxon>Caesalpinioideae</taxon>
        <taxon>Cassia clade</taxon>
        <taxon>Senna</taxon>
    </lineage>
</organism>
<comment type="caution">
    <text evidence="1">The sequence shown here is derived from an EMBL/GenBank/DDBJ whole genome shotgun (WGS) entry which is preliminary data.</text>
</comment>
<dbReference type="EMBL" id="JAAIUW010000003">
    <property type="protein sequence ID" value="KAF7840091.1"/>
    <property type="molecule type" value="Genomic_DNA"/>
</dbReference>
<proteinExistence type="predicted"/>
<evidence type="ECO:0000313" key="2">
    <source>
        <dbReference type="Proteomes" id="UP000634136"/>
    </source>
</evidence>
<protein>
    <submittedName>
        <fullName evidence="1">Uncharacterized protein</fullName>
    </submittedName>
</protein>
<sequence>MKEEHRDIDRKLVSGRREGRRAAQCIGGKFLLFRSSARASPSFSPSSPISSTLLSLTSFTPRPPHQTTATEEYDCCDSDGSAAAKCQLLVLFSATAK</sequence>
<reference evidence="1" key="1">
    <citation type="submission" date="2020-09" db="EMBL/GenBank/DDBJ databases">
        <title>Genome-Enabled Discovery of Anthraquinone Biosynthesis in Senna tora.</title>
        <authorList>
            <person name="Kang S.-H."/>
            <person name="Pandey R.P."/>
            <person name="Lee C.-M."/>
            <person name="Sim J.-S."/>
            <person name="Jeong J.-T."/>
            <person name="Choi B.-S."/>
            <person name="Jung M."/>
            <person name="Ginzburg D."/>
            <person name="Zhao K."/>
            <person name="Won S.Y."/>
            <person name="Oh T.-J."/>
            <person name="Yu Y."/>
            <person name="Kim N.-H."/>
            <person name="Lee O.R."/>
            <person name="Lee T.-H."/>
            <person name="Bashyal P."/>
            <person name="Kim T.-S."/>
            <person name="Lee W.-H."/>
            <person name="Kawkins C."/>
            <person name="Kim C.-K."/>
            <person name="Kim J.S."/>
            <person name="Ahn B.O."/>
            <person name="Rhee S.Y."/>
            <person name="Sohng J.K."/>
        </authorList>
    </citation>
    <scope>NUCLEOTIDE SEQUENCE</scope>
    <source>
        <tissue evidence="1">Leaf</tissue>
    </source>
</reference>
<gene>
    <name evidence="1" type="ORF">G2W53_008573</name>
</gene>
<dbReference type="Proteomes" id="UP000634136">
    <property type="component" value="Unassembled WGS sequence"/>
</dbReference>
<keyword evidence="2" id="KW-1185">Reference proteome</keyword>